<organism evidence="1 2">
    <name type="scientific">Dendrothele bispora (strain CBS 962.96)</name>
    <dbReference type="NCBI Taxonomy" id="1314807"/>
    <lineage>
        <taxon>Eukaryota</taxon>
        <taxon>Fungi</taxon>
        <taxon>Dikarya</taxon>
        <taxon>Basidiomycota</taxon>
        <taxon>Agaricomycotina</taxon>
        <taxon>Agaricomycetes</taxon>
        <taxon>Agaricomycetidae</taxon>
        <taxon>Agaricales</taxon>
        <taxon>Agaricales incertae sedis</taxon>
        <taxon>Dendrothele</taxon>
    </lineage>
</organism>
<protein>
    <submittedName>
        <fullName evidence="1">Uncharacterized protein</fullName>
    </submittedName>
</protein>
<reference evidence="1 2" key="1">
    <citation type="journal article" date="2019" name="Nat. Ecol. Evol.">
        <title>Megaphylogeny resolves global patterns of mushroom evolution.</title>
        <authorList>
            <person name="Varga T."/>
            <person name="Krizsan K."/>
            <person name="Foldi C."/>
            <person name="Dima B."/>
            <person name="Sanchez-Garcia M."/>
            <person name="Sanchez-Ramirez S."/>
            <person name="Szollosi G.J."/>
            <person name="Szarkandi J.G."/>
            <person name="Papp V."/>
            <person name="Albert L."/>
            <person name="Andreopoulos W."/>
            <person name="Angelini C."/>
            <person name="Antonin V."/>
            <person name="Barry K.W."/>
            <person name="Bougher N.L."/>
            <person name="Buchanan P."/>
            <person name="Buyck B."/>
            <person name="Bense V."/>
            <person name="Catcheside P."/>
            <person name="Chovatia M."/>
            <person name="Cooper J."/>
            <person name="Damon W."/>
            <person name="Desjardin D."/>
            <person name="Finy P."/>
            <person name="Geml J."/>
            <person name="Haridas S."/>
            <person name="Hughes K."/>
            <person name="Justo A."/>
            <person name="Karasinski D."/>
            <person name="Kautmanova I."/>
            <person name="Kiss B."/>
            <person name="Kocsube S."/>
            <person name="Kotiranta H."/>
            <person name="LaButti K.M."/>
            <person name="Lechner B.E."/>
            <person name="Liimatainen K."/>
            <person name="Lipzen A."/>
            <person name="Lukacs Z."/>
            <person name="Mihaltcheva S."/>
            <person name="Morgado L.N."/>
            <person name="Niskanen T."/>
            <person name="Noordeloos M.E."/>
            <person name="Ohm R.A."/>
            <person name="Ortiz-Santana B."/>
            <person name="Ovrebo C."/>
            <person name="Racz N."/>
            <person name="Riley R."/>
            <person name="Savchenko A."/>
            <person name="Shiryaev A."/>
            <person name="Soop K."/>
            <person name="Spirin V."/>
            <person name="Szebenyi C."/>
            <person name="Tomsovsky M."/>
            <person name="Tulloss R.E."/>
            <person name="Uehling J."/>
            <person name="Grigoriev I.V."/>
            <person name="Vagvolgyi C."/>
            <person name="Papp T."/>
            <person name="Martin F.M."/>
            <person name="Miettinen O."/>
            <person name="Hibbett D.S."/>
            <person name="Nagy L.G."/>
        </authorList>
    </citation>
    <scope>NUCLEOTIDE SEQUENCE [LARGE SCALE GENOMIC DNA]</scope>
    <source>
        <strain evidence="1 2">CBS 962.96</strain>
    </source>
</reference>
<dbReference type="Proteomes" id="UP000297245">
    <property type="component" value="Unassembled WGS sequence"/>
</dbReference>
<keyword evidence="2" id="KW-1185">Reference proteome</keyword>
<evidence type="ECO:0000313" key="2">
    <source>
        <dbReference type="Proteomes" id="UP000297245"/>
    </source>
</evidence>
<gene>
    <name evidence="1" type="ORF">K435DRAFT_871889</name>
</gene>
<sequence>MLSFAPYVGPPCDFFHSNDTDVIWKIQQLKLHFPSETNQQVAFDLSTYDDELEFYEFVWIKSLWVREAAWLTPIRHFPMDRLTLAVDKYGYHPSRELRINNPSIRANTHSIPYRDKPVCHDSRVYWEPVDTFERLDCTEKFLYEVGEVCLLGDEERWIIRSRRFYLDRNPGRPGHPWIRDRVSRRKVAEERDYVEDVLTSIYLETYFYTPNFHLPLTEEGFVNVALTHPRAVAKWCIDMLPRIRSFYYSVYLPNFRNMRYGGPASISRQRAEFRLAFWTVASNALASPLAHYLA</sequence>
<proteinExistence type="predicted"/>
<evidence type="ECO:0000313" key="1">
    <source>
        <dbReference type="EMBL" id="THU82872.1"/>
    </source>
</evidence>
<accession>A0A4S8L308</accession>
<dbReference type="EMBL" id="ML179702">
    <property type="protein sequence ID" value="THU82872.1"/>
    <property type="molecule type" value="Genomic_DNA"/>
</dbReference>
<dbReference type="AlphaFoldDB" id="A0A4S8L308"/>
<name>A0A4S8L308_DENBC</name>